<comment type="function">
    <text evidence="5">Modulates RecA activity.</text>
</comment>
<evidence type="ECO:0000313" key="10">
    <source>
        <dbReference type="Proteomes" id="UP000019442"/>
    </source>
</evidence>
<feature type="domain" description="RecX third three-helical" evidence="7">
    <location>
        <begin position="91"/>
        <end position="133"/>
    </location>
</feature>
<feature type="domain" description="RecX first three-helical" evidence="8">
    <location>
        <begin position="1"/>
        <end position="35"/>
    </location>
</feature>
<name>W8L4A7_9GAMM</name>
<dbReference type="PATRIC" id="fig|1354791.3.peg.1570"/>
<evidence type="ECO:0000256" key="4">
    <source>
        <dbReference type="ARBA" id="ARBA00022490"/>
    </source>
</evidence>
<evidence type="ECO:0000256" key="2">
    <source>
        <dbReference type="ARBA" id="ARBA00009695"/>
    </source>
</evidence>
<dbReference type="AlphaFoldDB" id="W8L4A7"/>
<dbReference type="KEGG" id="hhc:M911_05650"/>
<dbReference type="OrthoDB" id="7066780at2"/>
<evidence type="ECO:0000256" key="5">
    <source>
        <dbReference type="HAMAP-Rule" id="MF_01114"/>
    </source>
</evidence>
<dbReference type="PANTHER" id="PTHR33602">
    <property type="entry name" value="REGULATORY PROTEIN RECX FAMILY PROTEIN"/>
    <property type="match status" value="1"/>
</dbReference>
<dbReference type="Proteomes" id="UP000019442">
    <property type="component" value="Chromosome"/>
</dbReference>
<keyword evidence="10" id="KW-1185">Reference proteome</keyword>
<evidence type="ECO:0000259" key="6">
    <source>
        <dbReference type="Pfam" id="PF02631"/>
    </source>
</evidence>
<feature type="domain" description="RecX second three-helical" evidence="6">
    <location>
        <begin position="42"/>
        <end position="82"/>
    </location>
</feature>
<dbReference type="InterPro" id="IPR036388">
    <property type="entry name" value="WH-like_DNA-bd_sf"/>
</dbReference>
<dbReference type="InterPro" id="IPR003783">
    <property type="entry name" value="Regulatory_RecX"/>
</dbReference>
<dbReference type="Pfam" id="PF21982">
    <property type="entry name" value="RecX_HTH1"/>
    <property type="match status" value="1"/>
</dbReference>
<evidence type="ECO:0000259" key="8">
    <source>
        <dbReference type="Pfam" id="PF21982"/>
    </source>
</evidence>
<dbReference type="Pfam" id="PF02631">
    <property type="entry name" value="RecX_HTH2"/>
    <property type="match status" value="1"/>
</dbReference>
<dbReference type="InterPro" id="IPR053926">
    <property type="entry name" value="RecX_HTH_1st"/>
</dbReference>
<dbReference type="PANTHER" id="PTHR33602:SF1">
    <property type="entry name" value="REGULATORY PROTEIN RECX FAMILY PROTEIN"/>
    <property type="match status" value="1"/>
</dbReference>
<dbReference type="Pfam" id="PF21981">
    <property type="entry name" value="RecX_HTH3"/>
    <property type="match status" value="1"/>
</dbReference>
<dbReference type="HOGENOM" id="CLU_066607_3_2_6"/>
<keyword evidence="4 5" id="KW-0963">Cytoplasm</keyword>
<evidence type="ECO:0000256" key="3">
    <source>
        <dbReference type="ARBA" id="ARBA00018111"/>
    </source>
</evidence>
<accession>W8L4A7</accession>
<comment type="subcellular location">
    <subcellularLocation>
        <location evidence="1 5">Cytoplasm</location>
    </subcellularLocation>
</comment>
<reference evidence="9 10" key="1">
    <citation type="journal article" date="2014" name="J Genomics">
        <title>Draft Genome Sequence of the Extremely Halophilic Phototrophic Purple Sulfur Bacterium Halorhodospira halochloris.</title>
        <authorList>
            <person name="Singh K.S."/>
            <person name="Kirksey J."/>
            <person name="Hoff W.D."/>
            <person name="Deole R."/>
        </authorList>
    </citation>
    <scope>NUCLEOTIDE SEQUENCE [LARGE SCALE GENOMIC DNA]</scope>
    <source>
        <strain evidence="9 10">A</strain>
    </source>
</reference>
<evidence type="ECO:0000256" key="1">
    <source>
        <dbReference type="ARBA" id="ARBA00004496"/>
    </source>
</evidence>
<evidence type="ECO:0000313" key="9">
    <source>
        <dbReference type="EMBL" id="AHK78740.1"/>
    </source>
</evidence>
<dbReference type="GO" id="GO:0005737">
    <property type="term" value="C:cytoplasm"/>
    <property type="evidence" value="ECO:0007669"/>
    <property type="project" value="UniProtKB-SubCell"/>
</dbReference>
<sequence length="139" mass="16264">MRLLARREHSRHELAGKLALRGFARDKVDEALDDLESEGWLSDARFASEFVRYRIRQGQGPLRILADLRQRGIDEAQAQQALEAAEVDWQVQAHDVYERRFAGEPPRDYRERARQMRFLQSRGFSAEVIRRVMNEVGKI</sequence>
<dbReference type="GO" id="GO:0006282">
    <property type="term" value="P:regulation of DNA repair"/>
    <property type="evidence" value="ECO:0007669"/>
    <property type="project" value="UniProtKB-UniRule"/>
</dbReference>
<reference evidence="10" key="2">
    <citation type="submission" date="2014-02" db="EMBL/GenBank/DDBJ databases">
        <title>Draft Genome Sequence of extremely halophilic bacteria Halorhodospira halochloris.</title>
        <authorList>
            <person name="Singh K.S."/>
        </authorList>
    </citation>
    <scope>NUCLEOTIDE SEQUENCE [LARGE SCALE GENOMIC DNA]</scope>
    <source>
        <strain evidence="10">A</strain>
    </source>
</reference>
<organism evidence="9 10">
    <name type="scientific">Ectothiorhodospira haloalkaliphila</name>
    <dbReference type="NCBI Taxonomy" id="421628"/>
    <lineage>
        <taxon>Bacteria</taxon>
        <taxon>Pseudomonadati</taxon>
        <taxon>Pseudomonadota</taxon>
        <taxon>Gammaproteobacteria</taxon>
        <taxon>Chromatiales</taxon>
        <taxon>Ectothiorhodospiraceae</taxon>
        <taxon>Ectothiorhodospira</taxon>
    </lineage>
</organism>
<dbReference type="InterPro" id="IPR053925">
    <property type="entry name" value="RecX_HTH_3rd"/>
</dbReference>
<comment type="similarity">
    <text evidence="2 5">Belongs to the RecX family.</text>
</comment>
<dbReference type="HAMAP" id="MF_01114">
    <property type="entry name" value="RecX"/>
    <property type="match status" value="1"/>
</dbReference>
<gene>
    <name evidence="5" type="primary">recX</name>
    <name evidence="9" type="ORF">M911_05650</name>
</gene>
<dbReference type="EMBL" id="CP007268">
    <property type="protein sequence ID" value="AHK78740.1"/>
    <property type="molecule type" value="Genomic_DNA"/>
</dbReference>
<evidence type="ECO:0000259" key="7">
    <source>
        <dbReference type="Pfam" id="PF21981"/>
    </source>
</evidence>
<proteinExistence type="inferred from homology"/>
<dbReference type="InterPro" id="IPR053924">
    <property type="entry name" value="RecX_HTH_2nd"/>
</dbReference>
<dbReference type="Gene3D" id="1.10.10.10">
    <property type="entry name" value="Winged helix-like DNA-binding domain superfamily/Winged helix DNA-binding domain"/>
    <property type="match status" value="3"/>
</dbReference>
<protein>
    <recommendedName>
        <fullName evidence="3 5">Regulatory protein RecX</fullName>
    </recommendedName>
</protein>